<dbReference type="RefSeq" id="WP_199237892.1">
    <property type="nucleotide sequence ID" value="NZ_FZNK01000009.1"/>
</dbReference>
<feature type="compositionally biased region" description="Basic and acidic residues" evidence="1">
    <location>
        <begin position="24"/>
        <end position="44"/>
    </location>
</feature>
<dbReference type="Proteomes" id="UP000198297">
    <property type="component" value="Unassembled WGS sequence"/>
</dbReference>
<name>A0A238Y5V8_HALEZ</name>
<dbReference type="Pfam" id="PF26492">
    <property type="entry name" value="DUF8160"/>
    <property type="match status" value="1"/>
</dbReference>
<feature type="region of interest" description="Disordered" evidence="1">
    <location>
        <begin position="1"/>
        <end position="68"/>
    </location>
</feature>
<evidence type="ECO:0000256" key="1">
    <source>
        <dbReference type="SAM" id="MobiDB-lite"/>
    </source>
</evidence>
<proteinExistence type="predicted"/>
<reference evidence="4" key="1">
    <citation type="submission" date="2017-06" db="EMBL/GenBank/DDBJ databases">
        <authorList>
            <person name="Varghese N."/>
            <person name="Submissions S."/>
        </authorList>
    </citation>
    <scope>NUCLEOTIDE SEQUENCE [LARGE SCALE GENOMIC DNA]</scope>
    <source>
        <strain evidence="4">DSM 19316</strain>
    </source>
</reference>
<evidence type="ECO:0000313" key="4">
    <source>
        <dbReference type="Proteomes" id="UP000198297"/>
    </source>
</evidence>
<protein>
    <recommendedName>
        <fullName evidence="2">DUF8160 domain-containing protein</fullName>
    </recommendedName>
</protein>
<dbReference type="EMBL" id="FZNK01000009">
    <property type="protein sequence ID" value="SNR66400.1"/>
    <property type="molecule type" value="Genomic_DNA"/>
</dbReference>
<dbReference type="AlphaFoldDB" id="A0A238Y5V8"/>
<gene>
    <name evidence="3" type="ORF">SAMN06266787_1094</name>
</gene>
<feature type="domain" description="DUF8160" evidence="2">
    <location>
        <begin position="22"/>
        <end position="121"/>
    </location>
</feature>
<evidence type="ECO:0000313" key="3">
    <source>
        <dbReference type="EMBL" id="SNR66400.1"/>
    </source>
</evidence>
<dbReference type="InterPro" id="IPR058474">
    <property type="entry name" value="DUF8160"/>
</dbReference>
<evidence type="ECO:0000259" key="2">
    <source>
        <dbReference type="Pfam" id="PF26492"/>
    </source>
</evidence>
<accession>A0A238Y5V8</accession>
<organism evidence="3 4">
    <name type="scientific">Halorubrum ezzemoulense</name>
    <name type="common">Halorubrum chaoviator</name>
    <dbReference type="NCBI Taxonomy" id="337243"/>
    <lineage>
        <taxon>Archaea</taxon>
        <taxon>Methanobacteriati</taxon>
        <taxon>Methanobacteriota</taxon>
        <taxon>Stenosarchaea group</taxon>
        <taxon>Halobacteria</taxon>
        <taxon>Halobacteriales</taxon>
        <taxon>Haloferacaceae</taxon>
        <taxon>Halorubrum</taxon>
    </lineage>
</organism>
<sequence>MTDSEEQPNRFIDKYSSNVSVETNKTDEGSEEQGHNIPADKEENTDGSGENENSNSLELDCTDSGDPIKDRESVLMYLPSNLRSELDIQFDELNAKHKRQHDEALEKNRDYYPAVIQAGLTGKDLEEILDI</sequence>
<feature type="compositionally biased region" description="Polar residues" evidence="1">
    <location>
        <begin position="46"/>
        <end position="57"/>
    </location>
</feature>